<feature type="compositionally biased region" description="Basic and acidic residues" evidence="1">
    <location>
        <begin position="465"/>
        <end position="491"/>
    </location>
</feature>
<dbReference type="SUPFAM" id="SSF52540">
    <property type="entry name" value="P-loop containing nucleoside triphosphate hydrolases"/>
    <property type="match status" value="1"/>
</dbReference>
<dbReference type="InterPro" id="IPR027417">
    <property type="entry name" value="P-loop_NTPase"/>
</dbReference>
<evidence type="ECO:0000313" key="2">
    <source>
        <dbReference type="EMBL" id="CAJ1385864.1"/>
    </source>
</evidence>
<name>A0AA36IGG4_9DINO</name>
<gene>
    <name evidence="2" type="ORF">EVOR1521_LOCUS12367</name>
</gene>
<comment type="caution">
    <text evidence="2">The sequence shown here is derived from an EMBL/GenBank/DDBJ whole genome shotgun (WGS) entry which is preliminary data.</text>
</comment>
<dbReference type="EMBL" id="CAUJNA010001293">
    <property type="protein sequence ID" value="CAJ1385864.1"/>
    <property type="molecule type" value="Genomic_DNA"/>
</dbReference>
<feature type="region of interest" description="Disordered" evidence="1">
    <location>
        <begin position="444"/>
        <end position="509"/>
    </location>
</feature>
<feature type="compositionally biased region" description="Basic residues" evidence="1">
    <location>
        <begin position="444"/>
        <end position="464"/>
    </location>
</feature>
<keyword evidence="3" id="KW-1185">Reference proteome</keyword>
<protein>
    <submittedName>
        <fullName evidence="2">Uncharacterized protein</fullName>
    </submittedName>
</protein>
<sequence>EAFQLRFPDETAPAAPLRALRYTSAGGRHADLRPDGWPVSALLKVAFNRKRDGNNAYSNKVVIMDEVHNLVRLQTQYGEQLAKLRTLLSTATGTVLAGFTGTPILNQACEGRQLLDIIKGGAGRGDGGFLSSFPMRPVGLFPASLPRGVPDGILSPNLRRRFVQKVTLTGEPLKRYDAKRAKGLPDRRLRAYCNLCVHFGSLHEGKNGSKARVLANMSACAPKLFAIAADVVEHPEKALVLINRSSGLMALLEHLRAQASEHNFSVATMEELAEFNSPGNLRGERFRVLVADAASCSEGVSFFAVRRLHLADVPATPSALVQSVGRAIRMYGHRGLPEEEQTVTTTLWVAGLPRWMQSPLAAWAFRAQRRREPEDMESGARRLVKRLLAAGLRDLAELKERIETCGGGLKNSDGTKAPLTPAKSAAFLEQVGLWEEAKAVRQRAGKIQARKPRAPPVRKARTRTAKPEVKNEAKVKPEDVKIKKELPETRPGRLVATPQASQEGGGDDRPLAALLATKQPKSVGEAQGPLQDNFAWERDPLLRAMQCLYCAESAADAAEQLHLRPWSADEEALKSLACASREFVPALTQLRERAVDRQVLLAAERRKQATQPEEPVQSEGESSALDFSLSGHEDDAEPAFCLPAGWRTESFRRNGREHREFIDPHGRRFKTLGEARKVADAERTRQNMAKLLQQKVAKLDGISSGMATSCGLQERVLDEAHGPKRQKVQ</sequence>
<organism evidence="2 3">
    <name type="scientific">Effrenium voratum</name>
    <dbReference type="NCBI Taxonomy" id="2562239"/>
    <lineage>
        <taxon>Eukaryota</taxon>
        <taxon>Sar</taxon>
        <taxon>Alveolata</taxon>
        <taxon>Dinophyceae</taxon>
        <taxon>Suessiales</taxon>
        <taxon>Symbiodiniaceae</taxon>
        <taxon>Effrenium</taxon>
    </lineage>
</organism>
<dbReference type="AlphaFoldDB" id="A0AA36IGG4"/>
<dbReference type="Gene3D" id="3.40.50.300">
    <property type="entry name" value="P-loop containing nucleotide triphosphate hydrolases"/>
    <property type="match status" value="1"/>
</dbReference>
<accession>A0AA36IGG4</accession>
<feature type="region of interest" description="Disordered" evidence="1">
    <location>
        <begin position="605"/>
        <end position="634"/>
    </location>
</feature>
<evidence type="ECO:0000256" key="1">
    <source>
        <dbReference type="SAM" id="MobiDB-lite"/>
    </source>
</evidence>
<dbReference type="Proteomes" id="UP001178507">
    <property type="component" value="Unassembled WGS sequence"/>
</dbReference>
<evidence type="ECO:0000313" key="3">
    <source>
        <dbReference type="Proteomes" id="UP001178507"/>
    </source>
</evidence>
<proteinExistence type="predicted"/>
<feature type="non-terminal residue" evidence="2">
    <location>
        <position position="1"/>
    </location>
</feature>
<reference evidence="2" key="1">
    <citation type="submission" date="2023-08" db="EMBL/GenBank/DDBJ databases">
        <authorList>
            <person name="Chen Y."/>
            <person name="Shah S."/>
            <person name="Dougan E. K."/>
            <person name="Thang M."/>
            <person name="Chan C."/>
        </authorList>
    </citation>
    <scope>NUCLEOTIDE SEQUENCE</scope>
</reference>